<keyword evidence="1" id="KW-0880">Kelch repeat</keyword>
<gene>
    <name evidence="3" type="ORF">GCM10018793_43150</name>
</gene>
<comment type="caution">
    <text evidence="3">The sequence shown here is derived from an EMBL/GenBank/DDBJ whole genome shotgun (WGS) entry which is preliminary data.</text>
</comment>
<dbReference type="SMART" id="SM00612">
    <property type="entry name" value="Kelch"/>
    <property type="match status" value="5"/>
</dbReference>
<dbReference type="InterPro" id="IPR015915">
    <property type="entry name" value="Kelch-typ_b-propeller"/>
</dbReference>
<name>A0A919L2S4_9ACTN</name>
<dbReference type="Gene3D" id="2.120.10.80">
    <property type="entry name" value="Kelch-type beta propeller"/>
    <property type="match status" value="1"/>
</dbReference>
<reference evidence="3" key="2">
    <citation type="submission" date="2020-09" db="EMBL/GenBank/DDBJ databases">
        <authorList>
            <person name="Sun Q."/>
            <person name="Ohkuma M."/>
        </authorList>
    </citation>
    <scope>NUCLEOTIDE SEQUENCE</scope>
    <source>
        <strain evidence="3">JCM 5069</strain>
    </source>
</reference>
<dbReference type="Proteomes" id="UP000603708">
    <property type="component" value="Unassembled WGS sequence"/>
</dbReference>
<dbReference type="PANTHER" id="PTHR45632">
    <property type="entry name" value="LD33804P"/>
    <property type="match status" value="1"/>
</dbReference>
<keyword evidence="4" id="KW-1185">Reference proteome</keyword>
<evidence type="ECO:0000313" key="4">
    <source>
        <dbReference type="Proteomes" id="UP000603708"/>
    </source>
</evidence>
<dbReference type="AlphaFoldDB" id="A0A919L2S4"/>
<proteinExistence type="predicted"/>
<reference evidence="3" key="1">
    <citation type="journal article" date="2014" name="Int. J. Syst. Evol. Microbiol.">
        <title>Complete genome sequence of Corynebacterium casei LMG S-19264T (=DSM 44701T), isolated from a smear-ripened cheese.</title>
        <authorList>
            <consortium name="US DOE Joint Genome Institute (JGI-PGF)"/>
            <person name="Walter F."/>
            <person name="Albersmeier A."/>
            <person name="Kalinowski J."/>
            <person name="Ruckert C."/>
        </authorList>
    </citation>
    <scope>NUCLEOTIDE SEQUENCE</scope>
    <source>
        <strain evidence="3">JCM 5069</strain>
    </source>
</reference>
<dbReference type="InterPro" id="IPR037293">
    <property type="entry name" value="Gal_Oxidase_central_sf"/>
</dbReference>
<dbReference type="Gene3D" id="2.130.10.80">
    <property type="entry name" value="Galactose oxidase/kelch, beta-propeller"/>
    <property type="match status" value="3"/>
</dbReference>
<evidence type="ECO:0000313" key="3">
    <source>
        <dbReference type="EMBL" id="GHH82765.1"/>
    </source>
</evidence>
<sequence>MTRSSALIAGGLPSPQAGAAVGGWTPAGDLPSPRQWPAAEESAVLLADGTVLAAGGAVIRGTGTGECHLFLPADRTWQPTGSLAQPRLLHSLTKLEDGRVLAVGGMPQTDRLPFQPLGTAEVYDPASKSWAPTTGKPGTGRSTHTATLLPDGTVLVAGGWGESSPGVLRSLRSAELFDPATGRWAPAEPMTDVRSDHCAVRLPDGRVLVVGGITHTDVYRWAGQSFCELYDPVTGTWSPTGSLRIPRSGHQATLLADGTVLVTGGVALEGRKSRTFHPQSPWHTELYNPAAGTWTPAGNMPIGRAHHRALALPSGRVLVLGGAHSATYDAGYAAAAVYDPRSRAWTPATGMRTGRFYCSATRLKDGRVLAAGGTVRSSMADPSYAKDLLTASSEIFAE</sequence>
<protein>
    <submittedName>
        <fullName evidence="3">Uncharacterized protein</fullName>
    </submittedName>
</protein>
<dbReference type="EMBL" id="BNCD01000013">
    <property type="protein sequence ID" value="GHH82765.1"/>
    <property type="molecule type" value="Genomic_DNA"/>
</dbReference>
<dbReference type="SUPFAM" id="SSF50965">
    <property type="entry name" value="Galactose oxidase, central domain"/>
    <property type="match status" value="1"/>
</dbReference>
<keyword evidence="2" id="KW-0677">Repeat</keyword>
<dbReference type="PANTHER" id="PTHR45632:SF3">
    <property type="entry name" value="KELCH-LIKE PROTEIN 32"/>
    <property type="match status" value="1"/>
</dbReference>
<accession>A0A919L2S4</accession>
<evidence type="ECO:0000256" key="1">
    <source>
        <dbReference type="ARBA" id="ARBA00022441"/>
    </source>
</evidence>
<dbReference type="RefSeq" id="WP_189934534.1">
    <property type="nucleotide sequence ID" value="NZ_BNCD01000013.1"/>
</dbReference>
<evidence type="ECO:0000256" key="2">
    <source>
        <dbReference type="ARBA" id="ARBA00022737"/>
    </source>
</evidence>
<dbReference type="Pfam" id="PF01344">
    <property type="entry name" value="Kelch_1"/>
    <property type="match status" value="1"/>
</dbReference>
<dbReference type="InterPro" id="IPR011043">
    <property type="entry name" value="Gal_Oxase/kelch_b-propeller"/>
</dbReference>
<dbReference type="InterPro" id="IPR006652">
    <property type="entry name" value="Kelch_1"/>
</dbReference>
<organism evidence="3 4">
    <name type="scientific">Streptomyces sulfonofaciens</name>
    <dbReference type="NCBI Taxonomy" id="68272"/>
    <lineage>
        <taxon>Bacteria</taxon>
        <taxon>Bacillati</taxon>
        <taxon>Actinomycetota</taxon>
        <taxon>Actinomycetes</taxon>
        <taxon>Kitasatosporales</taxon>
        <taxon>Streptomycetaceae</taxon>
        <taxon>Streptomyces</taxon>
    </lineage>
</organism>